<evidence type="ECO:0000256" key="2">
    <source>
        <dbReference type="ARBA" id="ARBA00007951"/>
    </source>
</evidence>
<keyword evidence="10" id="KW-1185">Reference proteome</keyword>
<keyword evidence="5" id="KW-0378">Hydrolase</keyword>
<dbReference type="InterPro" id="IPR000933">
    <property type="entry name" value="Glyco_hydro_29"/>
</dbReference>
<reference evidence="9" key="1">
    <citation type="submission" date="2020-08" db="EMBL/GenBank/DDBJ databases">
        <title>Genome public.</title>
        <authorList>
            <person name="Liu C."/>
            <person name="Sun Q."/>
        </authorList>
    </citation>
    <scope>NUCLEOTIDE SEQUENCE</scope>
    <source>
        <strain evidence="9">NSJ-32</strain>
    </source>
</reference>
<dbReference type="EC" id="3.2.1.51" evidence="3"/>
<protein>
    <recommendedName>
        <fullName evidence="3">alpha-L-fucosidase</fullName>
        <ecNumber evidence="3">3.2.1.51</ecNumber>
    </recommendedName>
</protein>
<dbReference type="PIRSF" id="PIRSF001092">
    <property type="entry name" value="Alpha-L-fucosidase"/>
    <property type="match status" value="1"/>
</dbReference>
<comment type="caution">
    <text evidence="9">The sequence shown here is derived from an EMBL/GenBank/DDBJ whole genome shotgun (WGS) entry which is preliminary data.</text>
</comment>
<sequence length="432" mass="49684">MSTLLCKSEYEAKIAASRDERMKWWREARYGMFIHYGLFSIRGAHEWAWAMENSCAEEYEALKDQFLTKPGAPREWVQLAKRAGMKYCVMVTRHHEGFSLWDSKVNPFNAVNYGPKRDLVREFVDACREFDMGIGFYSSLMDWHHPDGGRCAYDMEARKRFNDYILGLNRELMSNYGKIDILWYDVSAPMESWEGWDSLTLNQMVRELQPHIIIDDRSKLAEDFGTPEGHIQAQDRDWEACMTFNDLSWGYIDSEQAIPYSYNAQRILRMLWQVTAHGGNLLLNIGPTPDGSVPEEAVEPLETVGKWLAVYGEAVYGSIPKEKTVKLGSMGRCSMSNKGEKVYLWNWIWPTDGTMTLGGFETPLLKARILGTNEEIEFEQKGHRIFLKNLPLTSPDPIANVGMIELTFEETPKYTFASYIPQLHGGKEVARD</sequence>
<evidence type="ECO:0000313" key="9">
    <source>
        <dbReference type="EMBL" id="MBC8542688.1"/>
    </source>
</evidence>
<organism evidence="9 10">
    <name type="scientific">Bianquea renquensis</name>
    <dbReference type="NCBI Taxonomy" id="2763661"/>
    <lineage>
        <taxon>Bacteria</taxon>
        <taxon>Bacillati</taxon>
        <taxon>Bacillota</taxon>
        <taxon>Clostridia</taxon>
        <taxon>Eubacteriales</taxon>
        <taxon>Bianqueaceae</taxon>
        <taxon>Bianquea</taxon>
    </lineage>
</organism>
<name>A0A926I0Q2_9FIRM</name>
<feature type="site" description="May be important for catalysis" evidence="7">
    <location>
        <position position="241"/>
    </location>
</feature>
<dbReference type="SMART" id="SM00812">
    <property type="entry name" value="Alpha_L_fucos"/>
    <property type="match status" value="1"/>
</dbReference>
<comment type="function">
    <text evidence="1">Alpha-L-fucosidase is responsible for hydrolyzing the alpha-1,6-linked fucose joined to the reducing-end N-acetylglucosamine of the carbohydrate moieties of glycoproteins.</text>
</comment>
<dbReference type="InterPro" id="IPR057739">
    <property type="entry name" value="Glyco_hydro_29_N"/>
</dbReference>
<evidence type="ECO:0000256" key="1">
    <source>
        <dbReference type="ARBA" id="ARBA00004071"/>
    </source>
</evidence>
<dbReference type="RefSeq" id="WP_177715657.1">
    <property type="nucleotide sequence ID" value="NZ_JACRSQ010000003.1"/>
</dbReference>
<evidence type="ECO:0000256" key="3">
    <source>
        <dbReference type="ARBA" id="ARBA00012662"/>
    </source>
</evidence>
<dbReference type="SUPFAM" id="SSF51445">
    <property type="entry name" value="(Trans)glycosidases"/>
    <property type="match status" value="1"/>
</dbReference>
<dbReference type="PANTHER" id="PTHR10030:SF37">
    <property type="entry name" value="ALPHA-L-FUCOSIDASE-RELATED"/>
    <property type="match status" value="1"/>
</dbReference>
<dbReference type="PANTHER" id="PTHR10030">
    <property type="entry name" value="ALPHA-L-FUCOSIDASE"/>
    <property type="match status" value="1"/>
</dbReference>
<dbReference type="GO" id="GO:0004560">
    <property type="term" value="F:alpha-L-fucosidase activity"/>
    <property type="evidence" value="ECO:0007669"/>
    <property type="project" value="InterPro"/>
</dbReference>
<evidence type="ECO:0000259" key="8">
    <source>
        <dbReference type="Pfam" id="PF01120"/>
    </source>
</evidence>
<dbReference type="PRINTS" id="PR00741">
    <property type="entry name" value="GLHYDRLASE29"/>
</dbReference>
<gene>
    <name evidence="9" type="ORF">H8730_03885</name>
</gene>
<feature type="domain" description="Glycoside hydrolase family 29 N-terminal" evidence="8">
    <location>
        <begin position="8"/>
        <end position="313"/>
    </location>
</feature>
<keyword evidence="6" id="KW-0326">Glycosidase</keyword>
<dbReference type="Gene3D" id="3.20.20.80">
    <property type="entry name" value="Glycosidases"/>
    <property type="match status" value="1"/>
</dbReference>
<dbReference type="InterPro" id="IPR016286">
    <property type="entry name" value="FUC_metazoa-typ"/>
</dbReference>
<dbReference type="EMBL" id="JACRSQ010000003">
    <property type="protein sequence ID" value="MBC8542688.1"/>
    <property type="molecule type" value="Genomic_DNA"/>
</dbReference>
<accession>A0A926I0Q2</accession>
<dbReference type="GO" id="GO:0006004">
    <property type="term" value="P:fucose metabolic process"/>
    <property type="evidence" value="ECO:0007669"/>
    <property type="project" value="InterPro"/>
</dbReference>
<dbReference type="InterPro" id="IPR017853">
    <property type="entry name" value="GH"/>
</dbReference>
<dbReference type="GO" id="GO:0016139">
    <property type="term" value="P:glycoside catabolic process"/>
    <property type="evidence" value="ECO:0007669"/>
    <property type="project" value="TreeGrafter"/>
</dbReference>
<dbReference type="Pfam" id="PF01120">
    <property type="entry name" value="Alpha_L_fucos"/>
    <property type="match status" value="1"/>
</dbReference>
<evidence type="ECO:0000256" key="7">
    <source>
        <dbReference type="PIRSR" id="PIRSR001092-1"/>
    </source>
</evidence>
<evidence type="ECO:0000256" key="4">
    <source>
        <dbReference type="ARBA" id="ARBA00022729"/>
    </source>
</evidence>
<comment type="similarity">
    <text evidence="2">Belongs to the glycosyl hydrolase 29 family.</text>
</comment>
<evidence type="ECO:0000256" key="6">
    <source>
        <dbReference type="ARBA" id="ARBA00023295"/>
    </source>
</evidence>
<keyword evidence="4" id="KW-0732">Signal</keyword>
<dbReference type="AlphaFoldDB" id="A0A926I0Q2"/>
<evidence type="ECO:0000313" key="10">
    <source>
        <dbReference type="Proteomes" id="UP000657006"/>
    </source>
</evidence>
<proteinExistence type="inferred from homology"/>
<dbReference type="Proteomes" id="UP000657006">
    <property type="component" value="Unassembled WGS sequence"/>
</dbReference>
<evidence type="ECO:0000256" key="5">
    <source>
        <dbReference type="ARBA" id="ARBA00022801"/>
    </source>
</evidence>
<dbReference type="GO" id="GO:0005764">
    <property type="term" value="C:lysosome"/>
    <property type="evidence" value="ECO:0007669"/>
    <property type="project" value="TreeGrafter"/>
</dbReference>